<comment type="caution">
    <text evidence="1">The sequence shown here is derived from an EMBL/GenBank/DDBJ whole genome shotgun (WGS) entry which is preliminary data.</text>
</comment>
<name>A0A0B2VVB5_TOXCA</name>
<dbReference type="InterPro" id="IPR016186">
    <property type="entry name" value="C-type_lectin-like/link_sf"/>
</dbReference>
<gene>
    <name evidence="1" type="ORF">Tcan_11083</name>
</gene>
<dbReference type="InterPro" id="IPR016187">
    <property type="entry name" value="CTDL_fold"/>
</dbReference>
<accession>A0A0B2VVB5</accession>
<evidence type="ECO:0000313" key="2">
    <source>
        <dbReference type="Proteomes" id="UP000031036"/>
    </source>
</evidence>
<keyword evidence="2" id="KW-1185">Reference proteome</keyword>
<dbReference type="SUPFAM" id="SSF56436">
    <property type="entry name" value="C-type lectin-like"/>
    <property type="match status" value="1"/>
</dbReference>
<organism evidence="1 2">
    <name type="scientific">Toxocara canis</name>
    <name type="common">Canine roundworm</name>
    <dbReference type="NCBI Taxonomy" id="6265"/>
    <lineage>
        <taxon>Eukaryota</taxon>
        <taxon>Metazoa</taxon>
        <taxon>Ecdysozoa</taxon>
        <taxon>Nematoda</taxon>
        <taxon>Chromadorea</taxon>
        <taxon>Rhabditida</taxon>
        <taxon>Spirurina</taxon>
        <taxon>Ascaridomorpha</taxon>
        <taxon>Ascaridoidea</taxon>
        <taxon>Toxocaridae</taxon>
        <taxon>Toxocara</taxon>
    </lineage>
</organism>
<evidence type="ECO:0000313" key="1">
    <source>
        <dbReference type="EMBL" id="KHN85364.1"/>
    </source>
</evidence>
<dbReference type="Proteomes" id="UP000031036">
    <property type="component" value="Unassembled WGS sequence"/>
</dbReference>
<protein>
    <submittedName>
        <fullName evidence="1">Uncharacterized protein</fullName>
    </submittedName>
</protein>
<sequence length="201" mass="22638">MADPFAALVYVNFENITFGWIPLRKETVPFETCYQDCRDEGEKCQGFMFTTNGYCTLIRQLFTNASNEQFVLVGQGRVYVKDAEGLVNRNDVCVPTEMFTPLVEAMTVCEDDWAYLVETNSCYLPVYAGRNEFSFEQAVNNCALYDANTASVHSALEMSFINEGSLCTAWGILNGCPQVTWYVASDEMKPWSLTKITITSC</sequence>
<reference evidence="1 2" key="1">
    <citation type="submission" date="2014-11" db="EMBL/GenBank/DDBJ databases">
        <title>Genetic blueprint of the zoonotic pathogen Toxocara canis.</title>
        <authorList>
            <person name="Zhu X.-Q."/>
            <person name="Korhonen P.K."/>
            <person name="Cai H."/>
            <person name="Young N.D."/>
            <person name="Nejsum P."/>
            <person name="von Samson-Himmelstjerna G."/>
            <person name="Boag P.R."/>
            <person name="Tan P."/>
            <person name="Li Q."/>
            <person name="Min J."/>
            <person name="Yang Y."/>
            <person name="Wang X."/>
            <person name="Fang X."/>
            <person name="Hall R.S."/>
            <person name="Hofmann A."/>
            <person name="Sternberg P.W."/>
            <person name="Jex A.R."/>
            <person name="Gasser R.B."/>
        </authorList>
    </citation>
    <scope>NUCLEOTIDE SEQUENCE [LARGE SCALE GENOMIC DNA]</scope>
    <source>
        <strain evidence="1">PN_DK_2014</strain>
    </source>
</reference>
<dbReference type="AlphaFoldDB" id="A0A0B2VVB5"/>
<dbReference type="STRING" id="6265.A0A0B2VVB5"/>
<dbReference type="Gene3D" id="3.10.100.10">
    <property type="entry name" value="Mannose-Binding Protein A, subunit A"/>
    <property type="match status" value="1"/>
</dbReference>
<dbReference type="EMBL" id="JPKZ01000806">
    <property type="protein sequence ID" value="KHN85364.1"/>
    <property type="molecule type" value="Genomic_DNA"/>
</dbReference>
<proteinExistence type="predicted"/>